<protein>
    <recommendedName>
        <fullName evidence="3">Leucine-rich repeat domain-containing protein</fullName>
    </recommendedName>
</protein>
<keyword evidence="2" id="KW-1185">Reference proteome</keyword>
<evidence type="ECO:0000313" key="2">
    <source>
        <dbReference type="Proteomes" id="UP000598217"/>
    </source>
</evidence>
<dbReference type="SUPFAM" id="SSF52047">
    <property type="entry name" value="RNI-like"/>
    <property type="match status" value="1"/>
</dbReference>
<reference evidence="1 2" key="1">
    <citation type="submission" date="2020-10" db="EMBL/GenBank/DDBJ databases">
        <title>Sequencing the genomes of 1000 actinobacteria strains.</title>
        <authorList>
            <person name="Klenk H.-P."/>
        </authorList>
    </citation>
    <scope>NUCLEOTIDE SEQUENCE [LARGE SCALE GENOMIC DNA]</scope>
    <source>
        <strain evidence="1 2">DSM 45157</strain>
    </source>
</reference>
<dbReference type="Proteomes" id="UP000598217">
    <property type="component" value="Unassembled WGS sequence"/>
</dbReference>
<comment type="caution">
    <text evidence="1">The sequence shown here is derived from an EMBL/GenBank/DDBJ whole genome shotgun (WGS) entry which is preliminary data.</text>
</comment>
<accession>A0ABR9HFQ4</accession>
<gene>
    <name evidence="1" type="ORF">H4W79_002080</name>
</gene>
<dbReference type="RefSeq" id="WP_191270868.1">
    <property type="nucleotide sequence ID" value="NZ_BMXJ01000004.1"/>
</dbReference>
<evidence type="ECO:0000313" key="1">
    <source>
        <dbReference type="EMBL" id="MBE1457866.1"/>
    </source>
</evidence>
<evidence type="ECO:0008006" key="3">
    <source>
        <dbReference type="Google" id="ProtNLM"/>
    </source>
</evidence>
<dbReference type="Gene3D" id="3.80.10.10">
    <property type="entry name" value="Ribonuclease Inhibitor"/>
    <property type="match status" value="1"/>
</dbReference>
<organism evidence="1 2">
    <name type="scientific">Nocardiopsis terrae</name>
    <dbReference type="NCBI Taxonomy" id="372655"/>
    <lineage>
        <taxon>Bacteria</taxon>
        <taxon>Bacillati</taxon>
        <taxon>Actinomycetota</taxon>
        <taxon>Actinomycetes</taxon>
        <taxon>Streptosporangiales</taxon>
        <taxon>Nocardiopsidaceae</taxon>
        <taxon>Nocardiopsis</taxon>
    </lineage>
</organism>
<proteinExistence type="predicted"/>
<name>A0ABR9HFQ4_9ACTN</name>
<dbReference type="InterPro" id="IPR047722">
    <property type="entry name" value="STM4015-like"/>
</dbReference>
<dbReference type="EMBL" id="JADBDY010000001">
    <property type="protein sequence ID" value="MBE1457866.1"/>
    <property type="molecule type" value="Genomic_DNA"/>
</dbReference>
<dbReference type="NCBIfam" id="NF038076">
    <property type="entry name" value="fam_STM4015"/>
    <property type="match status" value="1"/>
</dbReference>
<dbReference type="InterPro" id="IPR032675">
    <property type="entry name" value="LRR_dom_sf"/>
</dbReference>
<sequence>MPNYEHLTRFAGLPVVEFTGRDTADNRFHEDREPAWRRGKRVLAQGPEPEEDLARAIGEPGAFAWRLRMEPTGLLPGTGERTEPSEGLGAYLDRFTGTVDTRTITALIIGKFPFISHHCSTESDRLRDELIALAPHLPRLRALFFGEVLREESEISWIGHGDLGPLLTAYPRLTELTVRGSDGLRLGVGEHRSLRRLTIQSSGISPDVVESIAGSSLPELEHLELWLGVEEDGAAAPDDLGSLLSGTAFPGLPHLGLRNAEFTDDWVRALAEAPVTPTLRTLDLSLGALTDEGARTLLSAPAFRSLERLDLHHHYMSEDMTERIHEAFTGAGVRVDISDRREPDLEGYEDEEEAWLYPAVAE</sequence>